<dbReference type="SMART" id="SM01188">
    <property type="entry name" value="ELK"/>
    <property type="match status" value="1"/>
</dbReference>
<dbReference type="Pfam" id="PF03791">
    <property type="entry name" value="KNOX2"/>
    <property type="match status" value="1"/>
</dbReference>
<accession>A0A2U9QGF3</accession>
<dbReference type="SMART" id="SM01255">
    <property type="entry name" value="KNOX1"/>
    <property type="match status" value="1"/>
</dbReference>
<feature type="compositionally biased region" description="Polar residues" evidence="7">
    <location>
        <begin position="35"/>
        <end position="44"/>
    </location>
</feature>
<dbReference type="Pfam" id="PF03790">
    <property type="entry name" value="KNOX1"/>
    <property type="match status" value="1"/>
</dbReference>
<feature type="domain" description="Homeobox" evidence="8">
    <location>
        <begin position="383"/>
        <end position="446"/>
    </location>
</feature>
<evidence type="ECO:0000256" key="6">
    <source>
        <dbReference type="PROSITE-ProRule" id="PRU00559"/>
    </source>
</evidence>
<comment type="subcellular location">
    <subcellularLocation>
        <location evidence="1 5">Nucleus</location>
    </subcellularLocation>
</comment>
<dbReference type="Pfam" id="PF03789">
    <property type="entry name" value="ELK"/>
    <property type="match status" value="1"/>
</dbReference>
<evidence type="ECO:0000259" key="8">
    <source>
        <dbReference type="PROSITE" id="PS50071"/>
    </source>
</evidence>
<dbReference type="PROSITE" id="PS50071">
    <property type="entry name" value="HOMEOBOX_2"/>
    <property type="match status" value="1"/>
</dbReference>
<dbReference type="FunFam" id="1.10.10.60:FF:000076">
    <property type="entry name" value="Homeobox protein knotted-1-like 2"/>
    <property type="match status" value="1"/>
</dbReference>
<protein>
    <submittedName>
        <fullName evidence="10">Class 1 KNOX protein</fullName>
    </submittedName>
</protein>
<dbReference type="InterPro" id="IPR008422">
    <property type="entry name" value="KN_HD"/>
</dbReference>
<dbReference type="Gene3D" id="1.10.10.60">
    <property type="entry name" value="Homeodomain-like"/>
    <property type="match status" value="1"/>
</dbReference>
<feature type="region of interest" description="Disordered" evidence="7">
    <location>
        <begin position="309"/>
        <end position="345"/>
    </location>
</feature>
<dbReference type="InterPro" id="IPR017970">
    <property type="entry name" value="Homeobox_CS"/>
</dbReference>
<evidence type="ECO:0000256" key="3">
    <source>
        <dbReference type="ARBA" id="ARBA00023155"/>
    </source>
</evidence>
<dbReference type="GO" id="GO:0000981">
    <property type="term" value="F:DNA-binding transcription factor activity, RNA polymerase II-specific"/>
    <property type="evidence" value="ECO:0007669"/>
    <property type="project" value="InterPro"/>
</dbReference>
<dbReference type="GO" id="GO:0003677">
    <property type="term" value="F:DNA binding"/>
    <property type="evidence" value="ECO:0007669"/>
    <property type="project" value="UniProtKB-UniRule"/>
</dbReference>
<evidence type="ECO:0000256" key="1">
    <source>
        <dbReference type="ARBA" id="ARBA00004123"/>
    </source>
</evidence>
<dbReference type="AlphaFoldDB" id="A0A2U9QGF3"/>
<keyword evidence="3 5" id="KW-0371">Homeobox</keyword>
<dbReference type="InterPro" id="IPR005539">
    <property type="entry name" value="ELK_dom"/>
</dbReference>
<dbReference type="SUPFAM" id="SSF46689">
    <property type="entry name" value="Homeodomain-like"/>
    <property type="match status" value="1"/>
</dbReference>
<dbReference type="InterPro" id="IPR001356">
    <property type="entry name" value="HD"/>
</dbReference>
<evidence type="ECO:0000256" key="5">
    <source>
        <dbReference type="PROSITE-ProRule" id="PRU00108"/>
    </source>
</evidence>
<gene>
    <name evidence="10" type="primary">KNOX2</name>
</gene>
<evidence type="ECO:0000256" key="4">
    <source>
        <dbReference type="ARBA" id="ARBA00023242"/>
    </source>
</evidence>
<dbReference type="InterPro" id="IPR009057">
    <property type="entry name" value="Homeodomain-like_sf"/>
</dbReference>
<feature type="compositionally biased region" description="Polar residues" evidence="7">
    <location>
        <begin position="309"/>
        <end position="322"/>
    </location>
</feature>
<comment type="similarity">
    <text evidence="6">Belongs to the TALE/KNOX homeobox family.</text>
</comment>
<sequence length="504" mass="56559">MEYEGHVRAVIPSTFPNAVSHEQGHSGAKIALMSTQTQDQSYHQRPSERERSHNQQANSHHLDSHNRSRKQLCDMATNAVSSTHSASSLSYYSTGIVEPYLQSALLQGTQGFHRPHTSHCQRQVTSSVESLELSAVAGERGKADTAIAIHRSQGFEILSPTCNYVVSSNGETVLANPSLDSTGHDNHEEGPSLPSRNIADRDDLIRAKIVSHPSYPRLVMAYVNCHKIGAPEDAALSLEEVSRKYQEIRSSSSEVIGGDPELDNFMELYCNVLQRYHEELTHPYKEAMAFFKKIELQLDAISKGSLSLSQSGETKTKANSDSVWHGQTGAAPSVEDEPEEGDMSSGEVDFHDEMIDPLAEDQKLKEQLLRKYSGYIFKLKQEFLKKKKKGKLPREARQMLLDWWTQHYKWPYPSEAEKTALAESTGLDQKQINNWFINQRKRHWKPSEDMQYVMMDSPAGQTQHTFLRPHSHIASQHLSPYTVLQTMEVAAGAATSATMMSSLH</sequence>
<dbReference type="InterPro" id="IPR005541">
    <property type="entry name" value="KNOX2"/>
</dbReference>
<evidence type="ECO:0000256" key="2">
    <source>
        <dbReference type="ARBA" id="ARBA00023125"/>
    </source>
</evidence>
<proteinExistence type="evidence at transcript level"/>
<dbReference type="PANTHER" id="PTHR11850">
    <property type="entry name" value="HOMEOBOX PROTEIN TRANSCRIPTION FACTORS"/>
    <property type="match status" value="1"/>
</dbReference>
<dbReference type="SMART" id="SM00389">
    <property type="entry name" value="HOX"/>
    <property type="match status" value="1"/>
</dbReference>
<dbReference type="PROSITE" id="PS00027">
    <property type="entry name" value="HOMEOBOX_1"/>
    <property type="match status" value="1"/>
</dbReference>
<feature type="domain" description="ELK" evidence="9">
    <location>
        <begin position="363"/>
        <end position="383"/>
    </location>
</feature>
<keyword evidence="4 5" id="KW-0539">Nucleus</keyword>
<dbReference type="PROSITE" id="PS51213">
    <property type="entry name" value="ELK"/>
    <property type="match status" value="1"/>
</dbReference>
<dbReference type="CDD" id="cd00086">
    <property type="entry name" value="homeodomain"/>
    <property type="match status" value="1"/>
</dbReference>
<feature type="region of interest" description="Disordered" evidence="7">
    <location>
        <begin position="35"/>
        <end position="68"/>
    </location>
</feature>
<evidence type="ECO:0000256" key="7">
    <source>
        <dbReference type="SAM" id="MobiDB-lite"/>
    </source>
</evidence>
<evidence type="ECO:0000313" key="10">
    <source>
        <dbReference type="EMBL" id="AWU46634.1"/>
    </source>
</evidence>
<feature type="region of interest" description="Disordered" evidence="7">
    <location>
        <begin position="176"/>
        <end position="197"/>
    </location>
</feature>
<organism evidence="10">
    <name type="scientific">Ceratopteris pteridoides</name>
    <dbReference type="NCBI Taxonomy" id="58167"/>
    <lineage>
        <taxon>Eukaryota</taxon>
        <taxon>Viridiplantae</taxon>
        <taxon>Streptophyta</taxon>
        <taxon>Embryophyta</taxon>
        <taxon>Tracheophyta</taxon>
        <taxon>Polypodiopsida</taxon>
        <taxon>Polypodiidae</taxon>
        <taxon>Polypodiales</taxon>
        <taxon>Pteridineae</taxon>
        <taxon>Pteridaceae</taxon>
        <taxon>Parkerioideae</taxon>
        <taxon>Ceratopteris</taxon>
    </lineage>
</organism>
<dbReference type="InterPro" id="IPR005540">
    <property type="entry name" value="KNOX1"/>
</dbReference>
<dbReference type="InterPro" id="IPR050224">
    <property type="entry name" value="TALE_homeobox"/>
</dbReference>
<keyword evidence="2 5" id="KW-0238">DNA-binding</keyword>
<dbReference type="SMART" id="SM01256">
    <property type="entry name" value="KNOX2"/>
    <property type="match status" value="1"/>
</dbReference>
<dbReference type="Pfam" id="PF05920">
    <property type="entry name" value="Homeobox_KN"/>
    <property type="match status" value="1"/>
</dbReference>
<dbReference type="GO" id="GO:0005634">
    <property type="term" value="C:nucleus"/>
    <property type="evidence" value="ECO:0007669"/>
    <property type="project" value="UniProtKB-SubCell"/>
</dbReference>
<evidence type="ECO:0000259" key="9">
    <source>
        <dbReference type="PROSITE" id="PS51213"/>
    </source>
</evidence>
<feature type="DNA-binding region" description="Homeobox; TALE-type" evidence="5">
    <location>
        <begin position="384"/>
        <end position="447"/>
    </location>
</feature>
<name>A0A2U9QGF3_9MONI</name>
<dbReference type="EMBL" id="MF537701">
    <property type="protein sequence ID" value="AWU46634.1"/>
    <property type="molecule type" value="mRNA"/>
</dbReference>
<reference evidence="10" key="1">
    <citation type="submission" date="2017-07" db="EMBL/GenBank/DDBJ databases">
        <title>Evolution of leaf polarity genes in ferns.</title>
        <authorList>
            <person name="Li G.-S."/>
        </authorList>
    </citation>
    <scope>NUCLEOTIDE SEQUENCE</scope>
</reference>